<feature type="transmembrane region" description="Helical" evidence="3">
    <location>
        <begin position="40"/>
        <end position="63"/>
    </location>
</feature>
<keyword evidence="3" id="KW-0812">Transmembrane</keyword>
<dbReference type="AlphaFoldDB" id="A0AAV5MKY7"/>
<evidence type="ECO:0000313" key="5">
    <source>
        <dbReference type="Proteomes" id="UP001054252"/>
    </source>
</evidence>
<reference evidence="4 5" key="1">
    <citation type="journal article" date="2021" name="Commun. Biol.">
        <title>The genome of Shorea leprosula (Dipterocarpaceae) highlights the ecological relevance of drought in aseasonal tropical rainforests.</title>
        <authorList>
            <person name="Ng K.K.S."/>
            <person name="Kobayashi M.J."/>
            <person name="Fawcett J.A."/>
            <person name="Hatakeyama M."/>
            <person name="Paape T."/>
            <person name="Ng C.H."/>
            <person name="Ang C.C."/>
            <person name="Tnah L.H."/>
            <person name="Lee C.T."/>
            <person name="Nishiyama T."/>
            <person name="Sese J."/>
            <person name="O'Brien M.J."/>
            <person name="Copetti D."/>
            <person name="Mohd Noor M.I."/>
            <person name="Ong R.C."/>
            <person name="Putra M."/>
            <person name="Sireger I.Z."/>
            <person name="Indrioko S."/>
            <person name="Kosugi Y."/>
            <person name="Izuno A."/>
            <person name="Isagi Y."/>
            <person name="Lee S.L."/>
            <person name="Shimizu K.K."/>
        </authorList>
    </citation>
    <scope>NUCLEOTIDE SEQUENCE [LARGE SCALE GENOMIC DNA]</scope>
    <source>
        <strain evidence="4">214</strain>
    </source>
</reference>
<keyword evidence="2 3" id="KW-0472">Membrane</keyword>
<dbReference type="InterPro" id="IPR044839">
    <property type="entry name" value="NDR1-like"/>
</dbReference>
<accession>A0AAV5MKY7</accession>
<dbReference type="PANTHER" id="PTHR31415:SF4">
    <property type="entry name" value="NDR1_HIN1-LIKE PROTEIN 3"/>
    <property type="match status" value="1"/>
</dbReference>
<sequence length="153" mass="16548">MAEKHSHLNGAYYGPAIPPARSYHRHGHGSGCGCCCLLSFLIKLIVTAVVILGLAALIFWLIFRPNIVKFHVTDASLTQFNLTSDNNLHYNLALNITVRNPNKKIGIYYDRIEANAGGVRASRFAANFGASVAVCELPFWIISSETTGGVGGT</sequence>
<comment type="caution">
    <text evidence="4">The sequence shown here is derived from an EMBL/GenBank/DDBJ whole genome shotgun (WGS) entry which is preliminary data.</text>
</comment>
<dbReference type="GO" id="GO:0098542">
    <property type="term" value="P:defense response to other organism"/>
    <property type="evidence" value="ECO:0007669"/>
    <property type="project" value="InterPro"/>
</dbReference>
<dbReference type="Proteomes" id="UP001054252">
    <property type="component" value="Unassembled WGS sequence"/>
</dbReference>
<name>A0AAV5MKY7_9ROSI</name>
<evidence type="ECO:0008006" key="6">
    <source>
        <dbReference type="Google" id="ProtNLM"/>
    </source>
</evidence>
<keyword evidence="5" id="KW-1185">Reference proteome</keyword>
<dbReference type="EMBL" id="BPVZ01000379">
    <property type="protein sequence ID" value="GKV50596.1"/>
    <property type="molecule type" value="Genomic_DNA"/>
</dbReference>
<dbReference type="GO" id="GO:0009506">
    <property type="term" value="C:plasmodesma"/>
    <property type="evidence" value="ECO:0007669"/>
    <property type="project" value="TreeGrafter"/>
</dbReference>
<gene>
    <name evidence="4" type="ORF">SLEP1_g57299</name>
</gene>
<keyword evidence="3" id="KW-1133">Transmembrane helix</keyword>
<dbReference type="PANTHER" id="PTHR31415">
    <property type="entry name" value="OS05G0367900 PROTEIN"/>
    <property type="match status" value="1"/>
</dbReference>
<evidence type="ECO:0000256" key="1">
    <source>
        <dbReference type="ARBA" id="ARBA00004370"/>
    </source>
</evidence>
<dbReference type="GO" id="GO:0005886">
    <property type="term" value="C:plasma membrane"/>
    <property type="evidence" value="ECO:0007669"/>
    <property type="project" value="TreeGrafter"/>
</dbReference>
<comment type="subcellular location">
    <subcellularLocation>
        <location evidence="1">Membrane</location>
    </subcellularLocation>
</comment>
<evidence type="ECO:0000313" key="4">
    <source>
        <dbReference type="EMBL" id="GKV50596.1"/>
    </source>
</evidence>
<evidence type="ECO:0000256" key="2">
    <source>
        <dbReference type="ARBA" id="ARBA00023136"/>
    </source>
</evidence>
<proteinExistence type="predicted"/>
<organism evidence="4 5">
    <name type="scientific">Rubroshorea leprosula</name>
    <dbReference type="NCBI Taxonomy" id="152421"/>
    <lineage>
        <taxon>Eukaryota</taxon>
        <taxon>Viridiplantae</taxon>
        <taxon>Streptophyta</taxon>
        <taxon>Embryophyta</taxon>
        <taxon>Tracheophyta</taxon>
        <taxon>Spermatophyta</taxon>
        <taxon>Magnoliopsida</taxon>
        <taxon>eudicotyledons</taxon>
        <taxon>Gunneridae</taxon>
        <taxon>Pentapetalae</taxon>
        <taxon>rosids</taxon>
        <taxon>malvids</taxon>
        <taxon>Malvales</taxon>
        <taxon>Dipterocarpaceae</taxon>
        <taxon>Rubroshorea</taxon>
    </lineage>
</organism>
<evidence type="ECO:0000256" key="3">
    <source>
        <dbReference type="SAM" id="Phobius"/>
    </source>
</evidence>
<protein>
    <recommendedName>
        <fullName evidence="6">Late embryogenesis abundant protein LEA-2 subgroup domain-containing protein</fullName>
    </recommendedName>
</protein>